<dbReference type="KEGG" id="dre:100499249"/>
<dbReference type="CDD" id="cd00637">
    <property type="entry name" value="7tm_classA_rhodopsin-like"/>
    <property type="match status" value="1"/>
</dbReference>
<dbReference type="CTD" id="100499249"/>
<proteinExistence type="predicted"/>
<accession>A0A8M1RTC6</accession>
<evidence type="ECO:0000313" key="10">
    <source>
        <dbReference type="RefSeq" id="XP_003200835.4"/>
    </source>
</evidence>
<dbReference type="GO" id="GO:0004930">
    <property type="term" value="F:G protein-coupled receptor activity"/>
    <property type="evidence" value="ECO:0007669"/>
    <property type="project" value="UniProtKB-KW"/>
</dbReference>
<organism evidence="9 10">
    <name type="scientific">Danio rerio</name>
    <name type="common">Zebrafish</name>
    <name type="synonym">Brachydanio rerio</name>
    <dbReference type="NCBI Taxonomy" id="7955"/>
    <lineage>
        <taxon>Eukaryota</taxon>
        <taxon>Metazoa</taxon>
        <taxon>Chordata</taxon>
        <taxon>Craniata</taxon>
        <taxon>Vertebrata</taxon>
        <taxon>Euteleostomi</taxon>
        <taxon>Actinopterygii</taxon>
        <taxon>Neopterygii</taxon>
        <taxon>Teleostei</taxon>
        <taxon>Ostariophysi</taxon>
        <taxon>Cypriniformes</taxon>
        <taxon>Danionidae</taxon>
        <taxon>Danioninae</taxon>
        <taxon>Danio</taxon>
    </lineage>
</organism>
<dbReference type="PANTHER" id="PTHR24229:SF6">
    <property type="entry name" value="SOMATOSTATIN RECEPTOR TYPE 2"/>
    <property type="match status" value="1"/>
</dbReference>
<keyword evidence="6" id="KW-0472">Membrane</keyword>
<dbReference type="PANTHER" id="PTHR24229">
    <property type="entry name" value="NEUROPEPTIDES RECEPTOR"/>
    <property type="match status" value="1"/>
</dbReference>
<dbReference type="GO" id="GO:0005886">
    <property type="term" value="C:plasma membrane"/>
    <property type="evidence" value="ECO:0007669"/>
    <property type="project" value="UniProtKB-SubCell"/>
</dbReference>
<evidence type="ECO:0000256" key="2">
    <source>
        <dbReference type="ARBA" id="ARBA00022475"/>
    </source>
</evidence>
<evidence type="ECO:0000313" key="9">
    <source>
        <dbReference type="Proteomes" id="UP000000437"/>
    </source>
</evidence>
<dbReference type="OrthoDB" id="8930837at2759"/>
<evidence type="ECO:0000256" key="1">
    <source>
        <dbReference type="ARBA" id="ARBA00004651"/>
    </source>
</evidence>
<evidence type="ECO:0000256" key="8">
    <source>
        <dbReference type="ARBA" id="ARBA00023224"/>
    </source>
</evidence>
<evidence type="ECO:0000256" key="5">
    <source>
        <dbReference type="ARBA" id="ARBA00023040"/>
    </source>
</evidence>
<reference evidence="10" key="1">
    <citation type="submission" date="2025-08" db="UniProtKB">
        <authorList>
            <consortium name="RefSeq"/>
        </authorList>
    </citation>
    <scope>IDENTIFICATION</scope>
    <source>
        <strain evidence="10">Tuebingen</strain>
        <tissue evidence="10">Fibroblasts and whole tissue</tissue>
    </source>
</reference>
<dbReference type="Gene3D" id="1.20.1070.10">
    <property type="entry name" value="Rhodopsin 7-helix transmembrane proteins"/>
    <property type="match status" value="1"/>
</dbReference>
<dbReference type="AlphaFoldDB" id="A0A8M1RTC6"/>
<keyword evidence="5" id="KW-0297">G-protein coupled receptor</keyword>
<dbReference type="Pfam" id="PF00001">
    <property type="entry name" value="7tm_1"/>
    <property type="match status" value="1"/>
</dbReference>
<sequence length="334" mass="37756">MLCFLRHLCCGKHTPPPPSHPHTHTHTHRHDTQVMVMEQIQVNLLSLRLFISIIGVVGNTLLLVSILHTHTHLKSFELFLLALCSANLQQLVMVDVYDVLLLCSPSCIGVCSCRALRFLTVFGEVCSVLFTALISIYRHQKLHDVFSHVNVPVLLDSLRWAVCMCVLCVCVALAFGLPTLLVNTHWSVSNSSLERCPVDFFQCPSSSPCLTHIYKYVFLLVCVVLPLLVVTVTSVLMVRVLLAQQRAVRVREAEEPHPHHHHSSLLRSTLAILAAMLLFLLDWSVYLLLHLAFDPYSFPLWAEVEFFITTIYTALSPYVYGIGNDLFSIKRLYC</sequence>
<keyword evidence="2" id="KW-1003">Cell membrane</keyword>
<dbReference type="GeneID" id="100499249"/>
<dbReference type="InterPro" id="IPR017452">
    <property type="entry name" value="GPCR_Rhodpsn_7TM"/>
</dbReference>
<protein>
    <submittedName>
        <fullName evidence="10">Uncharacterized protein ora6</fullName>
    </submittedName>
</protein>
<dbReference type="ZFIN" id="ZDB-GENE-100721-8">
    <property type="gene designation" value="ora6"/>
</dbReference>
<evidence type="ECO:0000256" key="4">
    <source>
        <dbReference type="ARBA" id="ARBA00022989"/>
    </source>
</evidence>
<evidence type="ECO:0000313" key="11">
    <source>
        <dbReference type="ZFIN" id="ZDB-GENE-100721-8"/>
    </source>
</evidence>
<dbReference type="PRINTS" id="PR00237">
    <property type="entry name" value="GPCRRHODOPSN"/>
</dbReference>
<name>A0A8M1RTC6_DANRE</name>
<keyword evidence="7" id="KW-0675">Receptor</keyword>
<dbReference type="AGR" id="ZFIN:ZDB-GENE-100721-8"/>
<dbReference type="RefSeq" id="XP_003200835.4">
    <property type="nucleotide sequence ID" value="XM_003200787.4"/>
</dbReference>
<keyword evidence="3" id="KW-0812">Transmembrane</keyword>
<keyword evidence="9" id="KW-1185">Reference proteome</keyword>
<comment type="subcellular location">
    <subcellularLocation>
        <location evidence="1">Cell membrane</location>
        <topology evidence="1">Multi-pass membrane protein</topology>
    </subcellularLocation>
</comment>
<evidence type="ECO:0000256" key="7">
    <source>
        <dbReference type="ARBA" id="ARBA00023170"/>
    </source>
</evidence>
<dbReference type="SUPFAM" id="SSF81321">
    <property type="entry name" value="Family A G protein-coupled receptor-like"/>
    <property type="match status" value="1"/>
</dbReference>
<keyword evidence="8" id="KW-0807">Transducer</keyword>
<gene>
    <name evidence="10 11" type="primary">ora6</name>
</gene>
<keyword evidence="4" id="KW-1133">Transmembrane helix</keyword>
<dbReference type="InterPro" id="IPR000276">
    <property type="entry name" value="GPCR_Rhodpsn"/>
</dbReference>
<evidence type="ECO:0000256" key="3">
    <source>
        <dbReference type="ARBA" id="ARBA00022692"/>
    </source>
</evidence>
<evidence type="ECO:0000256" key="6">
    <source>
        <dbReference type="ARBA" id="ARBA00023136"/>
    </source>
</evidence>
<dbReference type="Proteomes" id="UP000000437">
    <property type="component" value="Chromosome 20"/>
</dbReference>
<dbReference type="PROSITE" id="PS50262">
    <property type="entry name" value="G_PROTEIN_RECEP_F1_2"/>
    <property type="match status" value="1"/>
</dbReference>